<proteinExistence type="predicted"/>
<comment type="caution">
    <text evidence="2">The sequence shown here is derived from an EMBL/GenBank/DDBJ whole genome shotgun (WGS) entry which is preliminary data.</text>
</comment>
<dbReference type="AlphaFoldDB" id="A0AAW1ENS1"/>
<evidence type="ECO:0000313" key="3">
    <source>
        <dbReference type="Proteomes" id="UP001488805"/>
    </source>
</evidence>
<accession>A0AAW1ENS1</accession>
<feature type="region of interest" description="Disordered" evidence="1">
    <location>
        <begin position="46"/>
        <end position="73"/>
    </location>
</feature>
<protein>
    <submittedName>
        <fullName evidence="2">Uncharacterized protein</fullName>
    </submittedName>
</protein>
<keyword evidence="3" id="KW-1185">Reference proteome</keyword>
<evidence type="ECO:0000313" key="2">
    <source>
        <dbReference type="EMBL" id="KAK9524249.1"/>
    </source>
</evidence>
<sequence>MGGSRSSVLLKYAPGFPAHPPAVAGLCAQRAGGPEEDRDSVFVSLSGSFKPEQSTGSGSKESRSVWVTTRSWF</sequence>
<name>A0AAW1ENS1_ZOAVI</name>
<reference evidence="2 3" key="1">
    <citation type="journal article" date="2024" name="Genome Biol. Evol.">
        <title>Chromosome-level genome assembly of the viviparous eelpout Zoarces viviparus.</title>
        <authorList>
            <person name="Fuhrmann N."/>
            <person name="Brasseur M.V."/>
            <person name="Bakowski C.E."/>
            <person name="Podsiadlowski L."/>
            <person name="Prost S."/>
            <person name="Krehenwinkel H."/>
            <person name="Mayer C."/>
        </authorList>
    </citation>
    <scope>NUCLEOTIDE SEQUENCE [LARGE SCALE GENOMIC DNA]</scope>
    <source>
        <strain evidence="2">NO-MEL_2022_Ind0_liver</strain>
    </source>
</reference>
<evidence type="ECO:0000256" key="1">
    <source>
        <dbReference type="SAM" id="MobiDB-lite"/>
    </source>
</evidence>
<dbReference type="Proteomes" id="UP001488805">
    <property type="component" value="Unassembled WGS sequence"/>
</dbReference>
<dbReference type="EMBL" id="JBCEZU010000156">
    <property type="protein sequence ID" value="KAK9524249.1"/>
    <property type="molecule type" value="Genomic_DNA"/>
</dbReference>
<organism evidence="2 3">
    <name type="scientific">Zoarces viviparus</name>
    <name type="common">Viviparous eelpout</name>
    <name type="synonym">Blennius viviparus</name>
    <dbReference type="NCBI Taxonomy" id="48416"/>
    <lineage>
        <taxon>Eukaryota</taxon>
        <taxon>Metazoa</taxon>
        <taxon>Chordata</taxon>
        <taxon>Craniata</taxon>
        <taxon>Vertebrata</taxon>
        <taxon>Euteleostomi</taxon>
        <taxon>Actinopterygii</taxon>
        <taxon>Neopterygii</taxon>
        <taxon>Teleostei</taxon>
        <taxon>Neoteleostei</taxon>
        <taxon>Acanthomorphata</taxon>
        <taxon>Eupercaria</taxon>
        <taxon>Perciformes</taxon>
        <taxon>Cottioidei</taxon>
        <taxon>Zoarcales</taxon>
        <taxon>Zoarcidae</taxon>
        <taxon>Zoarcinae</taxon>
        <taxon>Zoarces</taxon>
    </lineage>
</organism>
<gene>
    <name evidence="2" type="ORF">VZT92_018103</name>
</gene>